<accession>A0AAI8VS08</accession>
<keyword evidence="3" id="KW-1185">Reference proteome</keyword>
<dbReference type="EMBL" id="CAUWAG010000013">
    <property type="protein sequence ID" value="CAJ2510046.1"/>
    <property type="molecule type" value="Genomic_DNA"/>
</dbReference>
<dbReference type="AlphaFoldDB" id="A0AAI8VS08"/>
<organism evidence="2 3">
    <name type="scientific">Anthostomella pinea</name>
    <dbReference type="NCBI Taxonomy" id="933095"/>
    <lineage>
        <taxon>Eukaryota</taxon>
        <taxon>Fungi</taxon>
        <taxon>Dikarya</taxon>
        <taxon>Ascomycota</taxon>
        <taxon>Pezizomycotina</taxon>
        <taxon>Sordariomycetes</taxon>
        <taxon>Xylariomycetidae</taxon>
        <taxon>Xylariales</taxon>
        <taxon>Xylariaceae</taxon>
        <taxon>Anthostomella</taxon>
    </lineage>
</organism>
<feature type="region of interest" description="Disordered" evidence="1">
    <location>
        <begin position="197"/>
        <end position="222"/>
    </location>
</feature>
<proteinExistence type="predicted"/>
<protein>
    <submittedName>
        <fullName evidence="2">Uu.00g059460.m01.CDS01</fullName>
    </submittedName>
</protein>
<dbReference type="Proteomes" id="UP001295740">
    <property type="component" value="Unassembled WGS sequence"/>
</dbReference>
<evidence type="ECO:0000313" key="3">
    <source>
        <dbReference type="Proteomes" id="UP001295740"/>
    </source>
</evidence>
<evidence type="ECO:0000313" key="2">
    <source>
        <dbReference type="EMBL" id="CAJ2510046.1"/>
    </source>
</evidence>
<evidence type="ECO:0000256" key="1">
    <source>
        <dbReference type="SAM" id="MobiDB-lite"/>
    </source>
</evidence>
<reference evidence="2" key="1">
    <citation type="submission" date="2023-10" db="EMBL/GenBank/DDBJ databases">
        <authorList>
            <person name="Hackl T."/>
        </authorList>
    </citation>
    <scope>NUCLEOTIDE SEQUENCE</scope>
</reference>
<feature type="compositionally biased region" description="Pro residues" evidence="1">
    <location>
        <begin position="199"/>
        <end position="212"/>
    </location>
</feature>
<sequence length="324" mass="35375">MAGGGAAVPPATFHNLQNWINQQQSSPTPLTDEQREALLRLELAVHAVPVPEPEPELGDRNWVGILLEYRAANQRGPNGISGVKFTEGAVDPTGRGVLKWKCRVMIDEYSETFPIPGFGLLSDGTPPSFARKKDAKQYSAKCAVEWLQANGHMPQEGGVRFPKQITPQQTPIKQEPKPSPAIPAITSKEALKARVASSPVPPATPAKTPPKAPMAASPFDDSQPSATYEVAELCKELDLPVPLYIMDQPSIGFWSGHADFGAEGYRVPFLVDVVRVDNIMSKKAAKERIAEELLKHLRGVQAKREEEKRMFLEAVDTTMANDAP</sequence>
<gene>
    <name evidence="2" type="ORF">KHLLAP_LOCUS10514</name>
</gene>
<name>A0AAI8VS08_9PEZI</name>
<comment type="caution">
    <text evidence="2">The sequence shown here is derived from an EMBL/GenBank/DDBJ whole genome shotgun (WGS) entry which is preliminary data.</text>
</comment>